<sequence>MKKLFEPAIVGGLSLRNRFIRSATFEYVYDNENEVFADRLLPMYEKLAGNGVAAIITGMVGVDENSRAASVMVKAYGQSFVPELARLVDGVHALGTKLIVQINHCGQKARQIDGDGSPLGPSDTENAKGMSRDQIRSLVASFADIAARCKEAGADAVQIHAAHGYLLSEFLNPYFNKRTDEYGGSIEGRARIVLEVYDAVREAVGKDYPVWIKINSKDLTDPSISPEEFQWVCAELDKRGIAAIEVSGGAMISPESASTPLIKKEADEGYFAREALKVAEKVTASVISVCGYRTPDVIEQWLNKGKIEAISLCRPLISEPDLVGRWERGDMRKARCISCSKCFNPELKCIPFSNAS</sequence>
<dbReference type="RefSeq" id="WP_062251394.1">
    <property type="nucleotide sequence ID" value="NZ_CP014229.1"/>
</dbReference>
<keyword evidence="2" id="KW-0560">Oxidoreductase</keyword>
<dbReference type="InterPro" id="IPR051799">
    <property type="entry name" value="NADH_flavin_oxidoreductase"/>
</dbReference>
<dbReference type="InterPro" id="IPR001155">
    <property type="entry name" value="OxRdtase_FMN_N"/>
</dbReference>
<dbReference type="InterPro" id="IPR013785">
    <property type="entry name" value="Aldolase_TIM"/>
</dbReference>
<proteinExistence type="predicted"/>
<accession>A0A0X8JHH4</accession>
<dbReference type="AlphaFoldDB" id="A0A0X8JHH4"/>
<dbReference type="SUPFAM" id="SSF51395">
    <property type="entry name" value="FMN-linked oxidoreductases"/>
    <property type="match status" value="1"/>
</dbReference>
<feature type="domain" description="NADH:flavin oxidoreductase/NADH oxidase N-terminal" evidence="3">
    <location>
        <begin position="3"/>
        <end position="329"/>
    </location>
</feature>
<keyword evidence="1" id="KW-0285">Flavoprotein</keyword>
<dbReference type="GO" id="GO:0010181">
    <property type="term" value="F:FMN binding"/>
    <property type="evidence" value="ECO:0007669"/>
    <property type="project" value="InterPro"/>
</dbReference>
<evidence type="ECO:0000256" key="1">
    <source>
        <dbReference type="ARBA" id="ARBA00022630"/>
    </source>
</evidence>
<keyword evidence="5" id="KW-1185">Reference proteome</keyword>
<reference evidence="5" key="1">
    <citation type="submission" date="2016-02" db="EMBL/GenBank/DDBJ databases">
        <authorList>
            <person name="Holder M.E."/>
            <person name="Ajami N.J."/>
            <person name="Petrosino J.F."/>
        </authorList>
    </citation>
    <scope>NUCLEOTIDE SEQUENCE [LARGE SCALE GENOMIC DNA]</scope>
    <source>
        <strain evidence="5">CCUG 45958</strain>
    </source>
</reference>
<dbReference type="CDD" id="cd02803">
    <property type="entry name" value="OYE_like_FMN_family"/>
    <property type="match status" value="1"/>
</dbReference>
<evidence type="ECO:0000259" key="3">
    <source>
        <dbReference type="Pfam" id="PF00724"/>
    </source>
</evidence>
<name>A0A0X8JHH4_9BACT</name>
<evidence type="ECO:0000313" key="5">
    <source>
        <dbReference type="Proteomes" id="UP000069241"/>
    </source>
</evidence>
<protein>
    <recommendedName>
        <fullName evidence="3">NADH:flavin oxidoreductase/NADH oxidase N-terminal domain-containing protein</fullName>
    </recommendedName>
</protein>
<evidence type="ECO:0000256" key="2">
    <source>
        <dbReference type="ARBA" id="ARBA00023002"/>
    </source>
</evidence>
<dbReference type="Pfam" id="PF00724">
    <property type="entry name" value="Oxidored_FMN"/>
    <property type="match status" value="1"/>
</dbReference>
<dbReference type="PANTHER" id="PTHR43656:SF2">
    <property type="entry name" value="BINDING OXIDOREDUCTASE, PUTATIVE (AFU_ORTHOLOGUE AFUA_2G08260)-RELATED"/>
    <property type="match status" value="1"/>
</dbReference>
<dbReference type="Proteomes" id="UP000069241">
    <property type="component" value="Chromosome"/>
</dbReference>
<evidence type="ECO:0000313" key="4">
    <source>
        <dbReference type="EMBL" id="AMD88915.1"/>
    </source>
</evidence>
<dbReference type="EMBL" id="CP014229">
    <property type="protein sequence ID" value="AMD88915.1"/>
    <property type="molecule type" value="Genomic_DNA"/>
</dbReference>
<dbReference type="KEGG" id="dfi:AXF13_01600"/>
<organism evidence="4 5">
    <name type="scientific">Desulfovibrio fairfieldensis</name>
    <dbReference type="NCBI Taxonomy" id="44742"/>
    <lineage>
        <taxon>Bacteria</taxon>
        <taxon>Pseudomonadati</taxon>
        <taxon>Thermodesulfobacteriota</taxon>
        <taxon>Desulfovibrionia</taxon>
        <taxon>Desulfovibrionales</taxon>
        <taxon>Desulfovibrionaceae</taxon>
        <taxon>Desulfovibrio</taxon>
    </lineage>
</organism>
<dbReference type="Gene3D" id="3.20.20.70">
    <property type="entry name" value="Aldolase class I"/>
    <property type="match status" value="1"/>
</dbReference>
<gene>
    <name evidence="4" type="ORF">AXF13_01600</name>
</gene>
<dbReference type="PANTHER" id="PTHR43656">
    <property type="entry name" value="BINDING OXIDOREDUCTASE, PUTATIVE (AFU_ORTHOLOGUE AFUA_2G08260)-RELATED"/>
    <property type="match status" value="1"/>
</dbReference>
<dbReference type="STRING" id="44742.AXF13_01600"/>
<dbReference type="GO" id="GO:0016491">
    <property type="term" value="F:oxidoreductase activity"/>
    <property type="evidence" value="ECO:0007669"/>
    <property type="project" value="UniProtKB-KW"/>
</dbReference>